<accession>A0A6N2R0W1</accession>
<dbReference type="EMBL" id="CACRST010000006">
    <property type="protein sequence ID" value="VYS73635.1"/>
    <property type="molecule type" value="Genomic_DNA"/>
</dbReference>
<evidence type="ECO:0000313" key="1">
    <source>
        <dbReference type="EMBL" id="VYS73635.1"/>
    </source>
</evidence>
<protein>
    <submittedName>
        <fullName evidence="1">Uncharacterized protein</fullName>
    </submittedName>
</protein>
<name>A0A6N2R0W1_9FIRM</name>
<dbReference type="RefSeq" id="WP_297883582.1">
    <property type="nucleotide sequence ID" value="NZ_CACRST010000006.1"/>
</dbReference>
<sequence>MEEHHKNLSEISEECFTLENLWSALRQMEGQAFYTARGLEFHYEIKGNEIFVDRKVNSKSITRSSVEIAFRMMQNRLQAGEKLPLLVTGPKKLGIFGASYLYPIFMELGIIRGKKE</sequence>
<reference evidence="1" key="1">
    <citation type="submission" date="2019-11" db="EMBL/GenBank/DDBJ databases">
        <authorList>
            <person name="Feng L."/>
        </authorList>
    </citation>
    <scope>NUCLEOTIDE SEQUENCE</scope>
    <source>
        <strain evidence="1">BgluceraseaLFYP119</strain>
    </source>
</reference>
<organism evidence="1">
    <name type="scientific">Blautia glucerasea</name>
    <dbReference type="NCBI Taxonomy" id="536633"/>
    <lineage>
        <taxon>Bacteria</taxon>
        <taxon>Bacillati</taxon>
        <taxon>Bacillota</taxon>
        <taxon>Clostridia</taxon>
        <taxon>Lachnospirales</taxon>
        <taxon>Lachnospiraceae</taxon>
        <taxon>Blautia</taxon>
    </lineage>
</organism>
<proteinExistence type="predicted"/>
<gene>
    <name evidence="1" type="ORF">BGLFYP119_00352</name>
</gene>
<dbReference type="AlphaFoldDB" id="A0A6N2R0W1"/>